<evidence type="ECO:0000313" key="4">
    <source>
        <dbReference type="Proteomes" id="UP000013827"/>
    </source>
</evidence>
<proteinExistence type="predicted"/>
<accession>A0A0D3J780</accession>
<protein>
    <recommendedName>
        <fullName evidence="5">Cilia- and flagella-associated protein 157</fullName>
    </recommendedName>
</protein>
<feature type="compositionally biased region" description="Polar residues" evidence="2">
    <location>
        <begin position="228"/>
        <end position="243"/>
    </location>
</feature>
<reference evidence="4" key="1">
    <citation type="journal article" date="2013" name="Nature">
        <title>Pan genome of the phytoplankton Emiliania underpins its global distribution.</title>
        <authorList>
            <person name="Read B.A."/>
            <person name="Kegel J."/>
            <person name="Klute M.J."/>
            <person name="Kuo A."/>
            <person name="Lefebvre S.C."/>
            <person name="Maumus F."/>
            <person name="Mayer C."/>
            <person name="Miller J."/>
            <person name="Monier A."/>
            <person name="Salamov A."/>
            <person name="Young J."/>
            <person name="Aguilar M."/>
            <person name="Claverie J.M."/>
            <person name="Frickenhaus S."/>
            <person name="Gonzalez K."/>
            <person name="Herman E.K."/>
            <person name="Lin Y.C."/>
            <person name="Napier J."/>
            <person name="Ogata H."/>
            <person name="Sarno A.F."/>
            <person name="Shmutz J."/>
            <person name="Schroeder D."/>
            <person name="de Vargas C."/>
            <person name="Verret F."/>
            <person name="von Dassow P."/>
            <person name="Valentin K."/>
            <person name="Van de Peer Y."/>
            <person name="Wheeler G."/>
            <person name="Dacks J.B."/>
            <person name="Delwiche C.F."/>
            <person name="Dyhrman S.T."/>
            <person name="Glockner G."/>
            <person name="John U."/>
            <person name="Richards T."/>
            <person name="Worden A.Z."/>
            <person name="Zhang X."/>
            <person name="Grigoriev I.V."/>
            <person name="Allen A.E."/>
            <person name="Bidle K."/>
            <person name="Borodovsky M."/>
            <person name="Bowler C."/>
            <person name="Brownlee C."/>
            <person name="Cock J.M."/>
            <person name="Elias M."/>
            <person name="Gladyshev V.N."/>
            <person name="Groth M."/>
            <person name="Guda C."/>
            <person name="Hadaegh A."/>
            <person name="Iglesias-Rodriguez M.D."/>
            <person name="Jenkins J."/>
            <person name="Jones B.M."/>
            <person name="Lawson T."/>
            <person name="Leese F."/>
            <person name="Lindquist E."/>
            <person name="Lobanov A."/>
            <person name="Lomsadze A."/>
            <person name="Malik S.B."/>
            <person name="Marsh M.E."/>
            <person name="Mackinder L."/>
            <person name="Mock T."/>
            <person name="Mueller-Roeber B."/>
            <person name="Pagarete A."/>
            <person name="Parker M."/>
            <person name="Probert I."/>
            <person name="Quesneville H."/>
            <person name="Raines C."/>
            <person name="Rensing S.A."/>
            <person name="Riano-Pachon D.M."/>
            <person name="Richier S."/>
            <person name="Rokitta S."/>
            <person name="Shiraiwa Y."/>
            <person name="Soanes D.M."/>
            <person name="van der Giezen M."/>
            <person name="Wahlund T.M."/>
            <person name="Williams B."/>
            <person name="Wilson W."/>
            <person name="Wolfe G."/>
            <person name="Wurch L.L."/>
        </authorList>
    </citation>
    <scope>NUCLEOTIDE SEQUENCE</scope>
</reference>
<dbReference type="RefSeq" id="XP_005771794.1">
    <property type="nucleotide sequence ID" value="XM_005771737.1"/>
</dbReference>
<keyword evidence="4" id="KW-1185">Reference proteome</keyword>
<dbReference type="KEGG" id="ehx:EMIHUDRAFT_242925"/>
<name>A0A0D3J780_EMIH1</name>
<dbReference type="GeneID" id="17264909"/>
<evidence type="ECO:0000256" key="1">
    <source>
        <dbReference type="SAM" id="Coils"/>
    </source>
</evidence>
<keyword evidence="1" id="KW-0175">Coiled coil</keyword>
<feature type="region of interest" description="Disordered" evidence="2">
    <location>
        <begin position="217"/>
        <end position="275"/>
    </location>
</feature>
<sequence>MASEQAQLVASFESLQQSHASLQHENDKMRARLEARDRERQDAQELIAHQNEQALQSTAMRAREHAILEKYVAMVAVHSDTTALAACETAASDQLAAARNENISLQRRLQVFEEERLMMRARLEEVTQLHSDKARLEHELFLARSEERKARAELAPAQTTADMWKGKFHEMRGMLGKSEVEAKRKEMEFQTQLSTMSRQLQVTKSRADRLFLEYDQRQRSLPPHPQHGQMTRTSGQLPPQQFSRGGPMGAAWNPHEPLYQRPGEPQRGAFRFGYP</sequence>
<dbReference type="EnsemblProtists" id="EOD19365">
    <property type="protein sequence ID" value="EOD19365"/>
    <property type="gene ID" value="EMIHUDRAFT_242925"/>
</dbReference>
<reference evidence="3" key="2">
    <citation type="submission" date="2024-10" db="UniProtKB">
        <authorList>
            <consortium name="EnsemblProtists"/>
        </authorList>
    </citation>
    <scope>IDENTIFICATION</scope>
</reference>
<dbReference type="HOGENOM" id="CLU_1013477_0_0_1"/>
<dbReference type="PaxDb" id="2903-EOD19365"/>
<dbReference type="AlphaFoldDB" id="A0A0D3J780"/>
<feature type="coiled-coil region" evidence="1">
    <location>
        <begin position="12"/>
        <end position="53"/>
    </location>
</feature>
<evidence type="ECO:0000256" key="2">
    <source>
        <dbReference type="SAM" id="MobiDB-lite"/>
    </source>
</evidence>
<evidence type="ECO:0000313" key="3">
    <source>
        <dbReference type="EnsemblProtists" id="EOD19365"/>
    </source>
</evidence>
<evidence type="ECO:0008006" key="5">
    <source>
        <dbReference type="Google" id="ProtNLM"/>
    </source>
</evidence>
<organism evidence="3 4">
    <name type="scientific">Emiliania huxleyi (strain CCMP1516)</name>
    <dbReference type="NCBI Taxonomy" id="280463"/>
    <lineage>
        <taxon>Eukaryota</taxon>
        <taxon>Haptista</taxon>
        <taxon>Haptophyta</taxon>
        <taxon>Prymnesiophyceae</taxon>
        <taxon>Isochrysidales</taxon>
        <taxon>Noelaerhabdaceae</taxon>
        <taxon>Emiliania</taxon>
    </lineage>
</organism>
<dbReference type="Proteomes" id="UP000013827">
    <property type="component" value="Unassembled WGS sequence"/>
</dbReference>